<sequence length="90" mass="9431">MLCLKEGGGQADAGAGRGRQGGPVDGHPGLAGIFPLREPECAECERGILEEESASSRTLEEGTGSNTDSGMKVEILRNRGAGSNLHIRRR</sequence>
<protein>
    <submittedName>
        <fullName evidence="2">Uncharacterized protein</fullName>
    </submittedName>
</protein>
<dbReference type="Proteomes" id="UP001605036">
    <property type="component" value="Unassembled WGS sequence"/>
</dbReference>
<dbReference type="EMBL" id="JBHFFA010000003">
    <property type="protein sequence ID" value="KAL2635323.1"/>
    <property type="molecule type" value="Genomic_DNA"/>
</dbReference>
<feature type="region of interest" description="Disordered" evidence="1">
    <location>
        <begin position="1"/>
        <end position="30"/>
    </location>
</feature>
<keyword evidence="3" id="KW-1185">Reference proteome</keyword>
<organism evidence="2 3">
    <name type="scientific">Riccia fluitans</name>
    <dbReference type="NCBI Taxonomy" id="41844"/>
    <lineage>
        <taxon>Eukaryota</taxon>
        <taxon>Viridiplantae</taxon>
        <taxon>Streptophyta</taxon>
        <taxon>Embryophyta</taxon>
        <taxon>Marchantiophyta</taxon>
        <taxon>Marchantiopsida</taxon>
        <taxon>Marchantiidae</taxon>
        <taxon>Marchantiales</taxon>
        <taxon>Ricciaceae</taxon>
        <taxon>Riccia</taxon>
    </lineage>
</organism>
<evidence type="ECO:0000313" key="3">
    <source>
        <dbReference type="Proteomes" id="UP001605036"/>
    </source>
</evidence>
<name>A0ABD1YX96_9MARC</name>
<feature type="region of interest" description="Disordered" evidence="1">
    <location>
        <begin position="52"/>
        <end position="72"/>
    </location>
</feature>
<feature type="compositionally biased region" description="Gly residues" evidence="1">
    <location>
        <begin position="1"/>
        <end position="24"/>
    </location>
</feature>
<proteinExistence type="predicted"/>
<accession>A0ABD1YX96</accession>
<comment type="caution">
    <text evidence="2">The sequence shown here is derived from an EMBL/GenBank/DDBJ whole genome shotgun (WGS) entry which is preliminary data.</text>
</comment>
<dbReference type="AlphaFoldDB" id="A0ABD1YX96"/>
<evidence type="ECO:0000313" key="2">
    <source>
        <dbReference type="EMBL" id="KAL2635323.1"/>
    </source>
</evidence>
<gene>
    <name evidence="2" type="ORF">R1flu_006802</name>
</gene>
<evidence type="ECO:0000256" key="1">
    <source>
        <dbReference type="SAM" id="MobiDB-lite"/>
    </source>
</evidence>
<reference evidence="2 3" key="1">
    <citation type="submission" date="2024-09" db="EMBL/GenBank/DDBJ databases">
        <title>Chromosome-scale assembly of Riccia fluitans.</title>
        <authorList>
            <person name="Paukszto L."/>
            <person name="Sawicki J."/>
            <person name="Karawczyk K."/>
            <person name="Piernik-Szablinska J."/>
            <person name="Szczecinska M."/>
            <person name="Mazdziarz M."/>
        </authorList>
    </citation>
    <scope>NUCLEOTIDE SEQUENCE [LARGE SCALE GENOMIC DNA]</scope>
    <source>
        <strain evidence="2">Rf_01</strain>
        <tissue evidence="2">Aerial parts of the thallus</tissue>
    </source>
</reference>